<keyword evidence="4" id="KW-0378">Hydrolase</keyword>
<dbReference type="OrthoDB" id="9781930at2"/>
<evidence type="ECO:0000313" key="13">
    <source>
        <dbReference type="Proteomes" id="UP000281192"/>
    </source>
</evidence>
<dbReference type="Pfam" id="PF16491">
    <property type="entry name" value="Peptidase_M48_N"/>
    <property type="match status" value="1"/>
</dbReference>
<name>A0A2N5CLA1_9CAUL</name>
<dbReference type="GO" id="GO:0004222">
    <property type="term" value="F:metalloendopeptidase activity"/>
    <property type="evidence" value="ECO:0007669"/>
    <property type="project" value="InterPro"/>
</dbReference>
<evidence type="ECO:0000256" key="6">
    <source>
        <dbReference type="ARBA" id="ARBA00023049"/>
    </source>
</evidence>
<dbReference type="EMBL" id="PJRQ01000052">
    <property type="protein sequence ID" value="PLR06515.1"/>
    <property type="molecule type" value="Genomic_DNA"/>
</dbReference>
<dbReference type="GO" id="GO:0006508">
    <property type="term" value="P:proteolysis"/>
    <property type="evidence" value="ECO:0007669"/>
    <property type="project" value="UniProtKB-KW"/>
</dbReference>
<evidence type="ECO:0000256" key="3">
    <source>
        <dbReference type="ARBA" id="ARBA00022723"/>
    </source>
</evidence>
<keyword evidence="7" id="KW-0812">Transmembrane</keyword>
<feature type="transmembrane region" description="Helical" evidence="7">
    <location>
        <begin position="262"/>
        <end position="283"/>
    </location>
</feature>
<sequence>MAQNFDPAAATAAYLAQLPPEAHAKATAYTQGGHWLLLWGALVALLAAFLLVRSGVLVRLRRRFEGRRSRPLLVSYWIGGLYIVFDGVLSLPWSVYSDWWRPKQYGLTSQAFGGWLGESAISLAIGALIGGLFFAFLYALIRKAPRTWWLWSGGLTAAFIAIGMLLAPLYIEPIFNRYTPAPAGPVRDEVVAMARQVGVPSDKIFIYDGSKQSNAYTANVSGLFGSARVAMSDTMFKKGADIAEVRGVVGHEMGHYARHHSLWIAGVMSLLAILAFFLVDRLFAPACRLLGGEQIKGLSDPAGLPVLSAVLTVLLLLATPLTNSLIRIAESDADRYSLVNFNEPDGLAKALVKTVEYRAATPGRLEEIVFYDHPAVGRRIQRAMEWKAAHPKPLMTAAPDALVRAAFKDRIVVFPNMPVGMDGIALKADGSWFERHDFGWSRGRYAIAGGRLCLDEERGSRRCYAIGGAPGGWTLAQSGGAPVAVKLDRLPATASPG</sequence>
<keyword evidence="7" id="KW-1133">Transmembrane helix</keyword>
<feature type="transmembrane region" description="Helical" evidence="7">
    <location>
        <begin position="73"/>
        <end position="95"/>
    </location>
</feature>
<reference evidence="10 13" key="2">
    <citation type="submission" date="2018-01" db="EMBL/GenBank/DDBJ databases">
        <title>Complete genome sequence of Caulobacter flavus RHGG3.</title>
        <authorList>
            <person name="Yang E."/>
        </authorList>
    </citation>
    <scope>NUCLEOTIDE SEQUENCE [LARGE SCALE GENOMIC DNA]</scope>
    <source>
        <strain evidence="10 13">RHGG3</strain>
    </source>
</reference>
<dbReference type="Proteomes" id="UP000234483">
    <property type="component" value="Unassembled WGS sequence"/>
</dbReference>
<feature type="transmembrane region" description="Helical" evidence="7">
    <location>
        <begin position="148"/>
        <end position="171"/>
    </location>
</feature>
<evidence type="ECO:0000256" key="5">
    <source>
        <dbReference type="ARBA" id="ARBA00022833"/>
    </source>
</evidence>
<evidence type="ECO:0000313" key="11">
    <source>
        <dbReference type="EMBL" id="PLR06515.1"/>
    </source>
</evidence>
<keyword evidence="13" id="KW-1185">Reference proteome</keyword>
<reference evidence="11 12" key="1">
    <citation type="submission" date="2017-12" db="EMBL/GenBank/DDBJ databases">
        <title>The genome sequence of Caulobacter flavus CGMCC1 15093.</title>
        <authorList>
            <person name="Gao J."/>
            <person name="Mao X."/>
            <person name="Sun J."/>
        </authorList>
    </citation>
    <scope>NUCLEOTIDE SEQUENCE [LARGE SCALE GENOMIC DNA]</scope>
    <source>
        <strain evidence="11 12">CGMCC1 15093</strain>
    </source>
</reference>
<dbReference type="Proteomes" id="UP000281192">
    <property type="component" value="Chromosome"/>
</dbReference>
<evidence type="ECO:0000256" key="1">
    <source>
        <dbReference type="ARBA" id="ARBA00001947"/>
    </source>
</evidence>
<keyword evidence="2" id="KW-0645">Protease</keyword>
<gene>
    <name evidence="10" type="ORF">C1707_19980</name>
    <name evidence="11" type="ORF">CFHF_25350</name>
</gene>
<dbReference type="AlphaFoldDB" id="A0A2N5CLA1"/>
<evidence type="ECO:0000256" key="4">
    <source>
        <dbReference type="ARBA" id="ARBA00022801"/>
    </source>
</evidence>
<evidence type="ECO:0000259" key="9">
    <source>
        <dbReference type="Pfam" id="PF16491"/>
    </source>
</evidence>
<dbReference type="InterPro" id="IPR032456">
    <property type="entry name" value="Peptidase_M48_N"/>
</dbReference>
<keyword evidence="3" id="KW-0479">Metal-binding</keyword>
<keyword evidence="7" id="KW-0472">Membrane</keyword>
<evidence type="ECO:0000256" key="7">
    <source>
        <dbReference type="SAM" id="Phobius"/>
    </source>
</evidence>
<dbReference type="RefSeq" id="WP_101715693.1">
    <property type="nucleotide sequence ID" value="NZ_CP026100.1"/>
</dbReference>
<evidence type="ECO:0000313" key="10">
    <source>
        <dbReference type="EMBL" id="AYV48355.1"/>
    </source>
</evidence>
<evidence type="ECO:0000256" key="2">
    <source>
        <dbReference type="ARBA" id="ARBA00022670"/>
    </source>
</evidence>
<dbReference type="EMBL" id="CP026100">
    <property type="protein sequence ID" value="AYV48355.1"/>
    <property type="molecule type" value="Genomic_DNA"/>
</dbReference>
<feature type="domain" description="CAAX prenyl protease 1 N-terminal" evidence="9">
    <location>
        <begin position="16"/>
        <end position="177"/>
    </location>
</feature>
<dbReference type="Gene3D" id="3.30.2010.10">
    <property type="entry name" value="Metalloproteases ('zincins'), catalytic domain"/>
    <property type="match status" value="1"/>
</dbReference>
<feature type="transmembrane region" description="Helical" evidence="7">
    <location>
        <begin position="34"/>
        <end position="52"/>
    </location>
</feature>
<keyword evidence="5" id="KW-0862">Zinc</keyword>
<dbReference type="GO" id="GO:0046872">
    <property type="term" value="F:metal ion binding"/>
    <property type="evidence" value="ECO:0007669"/>
    <property type="project" value="UniProtKB-KW"/>
</dbReference>
<dbReference type="Pfam" id="PF01435">
    <property type="entry name" value="Peptidase_M48"/>
    <property type="match status" value="1"/>
</dbReference>
<feature type="transmembrane region" description="Helical" evidence="7">
    <location>
        <begin position="304"/>
        <end position="321"/>
    </location>
</feature>
<evidence type="ECO:0000313" key="12">
    <source>
        <dbReference type="Proteomes" id="UP000234483"/>
    </source>
</evidence>
<accession>A0A2N5CLA1</accession>
<dbReference type="KEGG" id="cfh:C1707_19980"/>
<comment type="cofactor">
    <cofactor evidence="1">
        <name>Zn(2+)</name>
        <dbReference type="ChEBI" id="CHEBI:29105"/>
    </cofactor>
</comment>
<dbReference type="PANTHER" id="PTHR10120">
    <property type="entry name" value="CAAX PRENYL PROTEASE 1"/>
    <property type="match status" value="1"/>
</dbReference>
<keyword evidence="6" id="KW-0482">Metalloprotease</keyword>
<evidence type="ECO:0000259" key="8">
    <source>
        <dbReference type="Pfam" id="PF01435"/>
    </source>
</evidence>
<proteinExistence type="predicted"/>
<organism evidence="11 12">
    <name type="scientific">Caulobacter flavus</name>
    <dbReference type="NCBI Taxonomy" id="1679497"/>
    <lineage>
        <taxon>Bacteria</taxon>
        <taxon>Pseudomonadati</taxon>
        <taxon>Pseudomonadota</taxon>
        <taxon>Alphaproteobacteria</taxon>
        <taxon>Caulobacterales</taxon>
        <taxon>Caulobacteraceae</taxon>
        <taxon>Caulobacter</taxon>
    </lineage>
</organism>
<dbReference type="InterPro" id="IPR001915">
    <property type="entry name" value="Peptidase_M48"/>
</dbReference>
<feature type="transmembrane region" description="Helical" evidence="7">
    <location>
        <begin position="115"/>
        <end position="141"/>
    </location>
</feature>
<protein>
    <submittedName>
        <fullName evidence="11">Peptidase M48</fullName>
    </submittedName>
</protein>
<feature type="domain" description="Peptidase M48" evidence="8">
    <location>
        <begin position="183"/>
        <end position="386"/>
    </location>
</feature>